<evidence type="ECO:0000256" key="3">
    <source>
        <dbReference type="RuleBase" id="RU361117"/>
    </source>
</evidence>
<comment type="cofactor">
    <cofactor evidence="3">
        <name>Mg(2+)</name>
        <dbReference type="ChEBI" id="CHEBI:18420"/>
    </cofactor>
</comment>
<gene>
    <name evidence="4" type="primary">otsB</name>
    <name evidence="4" type="ORF">JJE72_06040</name>
</gene>
<keyword evidence="3" id="KW-0479">Metal-binding</keyword>
<dbReference type="Proteomes" id="UP000639051">
    <property type="component" value="Unassembled WGS sequence"/>
</dbReference>
<organism evidence="4 5">
    <name type="scientific">Sinomonas cellulolyticus</name>
    <dbReference type="NCBI Taxonomy" id="2801916"/>
    <lineage>
        <taxon>Bacteria</taxon>
        <taxon>Bacillati</taxon>
        <taxon>Actinomycetota</taxon>
        <taxon>Actinomycetes</taxon>
        <taxon>Micrococcales</taxon>
        <taxon>Micrococcaceae</taxon>
        <taxon>Sinomonas</taxon>
    </lineage>
</organism>
<protein>
    <recommendedName>
        <fullName evidence="3">Trehalose 6-phosphate phosphatase</fullName>
        <ecNumber evidence="3">3.1.3.12</ecNumber>
    </recommendedName>
</protein>
<comment type="function">
    <text evidence="2 3">Removes the phosphate from trehalose 6-phosphate to produce free trehalose.</text>
</comment>
<dbReference type="GO" id="GO:0004805">
    <property type="term" value="F:trehalose-phosphatase activity"/>
    <property type="evidence" value="ECO:0007669"/>
    <property type="project" value="UniProtKB-EC"/>
</dbReference>
<sequence length="276" mass="29316">MVLLLPRPARRGLPVSIDDSLRGALQRLAAAEKLLVALDFDGVVAPIVARAEDARPLPETADAVARLAGLPRTWTAYVSGRALASLVAVASPDPRTQLIGSHGAEVRLGGEEHPVTLDPDQRDALADLHRVFTEISSQAPGTWVEEKPAGRVLHTRQADREDAATAVGAAKQQLASRRDIFLKEGKEVLEGSVVHVTKGEGLAFLRQVTEADAVFFAGDDVTDEDGFLALEAGDLGLKVGPGDTAASFRVERPEDVADVVALLAQLRSELPAQRTP</sequence>
<dbReference type="EMBL" id="JAERRC010000015">
    <property type="protein sequence ID" value="MBL0705067.1"/>
    <property type="molecule type" value="Genomic_DNA"/>
</dbReference>
<evidence type="ECO:0000256" key="2">
    <source>
        <dbReference type="ARBA" id="ARBA00024179"/>
    </source>
</evidence>
<keyword evidence="3" id="KW-0460">Magnesium</keyword>
<dbReference type="InterPro" id="IPR003337">
    <property type="entry name" value="Trehalose_PPase"/>
</dbReference>
<dbReference type="InterPro" id="IPR023214">
    <property type="entry name" value="HAD_sf"/>
</dbReference>
<dbReference type="NCBIfam" id="TIGR00685">
    <property type="entry name" value="T6PP"/>
    <property type="match status" value="1"/>
</dbReference>
<dbReference type="PANTHER" id="PTHR43768:SF3">
    <property type="entry name" value="TREHALOSE 6-PHOSPHATE PHOSPHATASE"/>
    <property type="match status" value="1"/>
</dbReference>
<reference evidence="4 5" key="1">
    <citation type="submission" date="2021-01" db="EMBL/GenBank/DDBJ databases">
        <title>Genome public.</title>
        <authorList>
            <person name="Liu C."/>
            <person name="Sun Q."/>
        </authorList>
    </citation>
    <scope>NUCLEOTIDE SEQUENCE [LARGE SCALE GENOMIC DNA]</scope>
    <source>
        <strain evidence="4 5">JC656</strain>
    </source>
</reference>
<dbReference type="EC" id="3.1.3.12" evidence="3"/>
<dbReference type="Gene3D" id="3.40.50.1000">
    <property type="entry name" value="HAD superfamily/HAD-like"/>
    <property type="match status" value="1"/>
</dbReference>
<comment type="caution">
    <text evidence="4">The sequence shown here is derived from an EMBL/GenBank/DDBJ whole genome shotgun (WGS) entry which is preliminary data.</text>
</comment>
<evidence type="ECO:0000313" key="5">
    <source>
        <dbReference type="Proteomes" id="UP000639051"/>
    </source>
</evidence>
<dbReference type="InterPro" id="IPR044651">
    <property type="entry name" value="OTSB-like"/>
</dbReference>
<comment type="catalytic activity">
    <reaction evidence="3">
        <text>alpha,alpha-trehalose 6-phosphate + H2O = alpha,alpha-trehalose + phosphate</text>
        <dbReference type="Rhea" id="RHEA:23420"/>
        <dbReference type="ChEBI" id="CHEBI:15377"/>
        <dbReference type="ChEBI" id="CHEBI:16551"/>
        <dbReference type="ChEBI" id="CHEBI:43474"/>
        <dbReference type="ChEBI" id="CHEBI:58429"/>
        <dbReference type="EC" id="3.1.3.12"/>
    </reaction>
</comment>
<keyword evidence="5" id="KW-1185">Reference proteome</keyword>
<dbReference type="PANTHER" id="PTHR43768">
    <property type="entry name" value="TREHALOSE 6-PHOSPHATE PHOSPHATASE"/>
    <property type="match status" value="1"/>
</dbReference>
<keyword evidence="1 3" id="KW-0378">Hydrolase</keyword>
<dbReference type="SUPFAM" id="SSF56784">
    <property type="entry name" value="HAD-like"/>
    <property type="match status" value="1"/>
</dbReference>
<comment type="similarity">
    <text evidence="3">Belongs to the trehalose phosphatase family.</text>
</comment>
<accession>A0ABS1K179</accession>
<comment type="pathway">
    <text evidence="3">Glycan biosynthesis; trehalose biosynthesis.</text>
</comment>
<name>A0ABS1K179_9MICC</name>
<proteinExistence type="inferred from homology"/>
<evidence type="ECO:0000256" key="1">
    <source>
        <dbReference type="ARBA" id="ARBA00022801"/>
    </source>
</evidence>
<evidence type="ECO:0000313" key="4">
    <source>
        <dbReference type="EMBL" id="MBL0705067.1"/>
    </source>
</evidence>
<dbReference type="Gene3D" id="3.30.70.1020">
    <property type="entry name" value="Trehalose-6-phosphate phosphatase related protein, domain 2"/>
    <property type="match status" value="1"/>
</dbReference>
<dbReference type="Pfam" id="PF02358">
    <property type="entry name" value="Trehalose_PPase"/>
    <property type="match status" value="1"/>
</dbReference>
<dbReference type="InterPro" id="IPR036412">
    <property type="entry name" value="HAD-like_sf"/>
</dbReference>